<dbReference type="EMBL" id="LAZR01026028">
    <property type="protein sequence ID" value="KKL69994.1"/>
    <property type="molecule type" value="Genomic_DNA"/>
</dbReference>
<dbReference type="AlphaFoldDB" id="A0A0F9I6L7"/>
<comment type="caution">
    <text evidence="2">The sequence shown here is derived from an EMBL/GenBank/DDBJ whole genome shotgun (WGS) entry which is preliminary data.</text>
</comment>
<gene>
    <name evidence="2" type="ORF">LCGC14_1978460</name>
    <name evidence="1" type="ORF">LCGC14_2109330</name>
</gene>
<evidence type="ECO:0000313" key="1">
    <source>
        <dbReference type="EMBL" id="KKL69994.1"/>
    </source>
</evidence>
<proteinExistence type="predicted"/>
<organism evidence="2">
    <name type="scientific">marine sediment metagenome</name>
    <dbReference type="NCBI Taxonomy" id="412755"/>
    <lineage>
        <taxon>unclassified sequences</taxon>
        <taxon>metagenomes</taxon>
        <taxon>ecological metagenomes</taxon>
    </lineage>
</organism>
<protein>
    <submittedName>
        <fullName evidence="2">Uncharacterized protein</fullName>
    </submittedName>
</protein>
<dbReference type="EMBL" id="LAZR01022092">
    <property type="protein sequence ID" value="KKL83067.1"/>
    <property type="molecule type" value="Genomic_DNA"/>
</dbReference>
<reference evidence="2" key="1">
    <citation type="journal article" date="2015" name="Nature">
        <title>Complex archaea that bridge the gap between prokaryotes and eukaryotes.</title>
        <authorList>
            <person name="Spang A."/>
            <person name="Saw J.H."/>
            <person name="Jorgensen S.L."/>
            <person name="Zaremba-Niedzwiedzka K."/>
            <person name="Martijn J."/>
            <person name="Lind A.E."/>
            <person name="van Eijk R."/>
            <person name="Schleper C."/>
            <person name="Guy L."/>
            <person name="Ettema T.J."/>
        </authorList>
    </citation>
    <scope>NUCLEOTIDE SEQUENCE</scope>
</reference>
<sequence>MNELGRITDDVKQTDAFIKFWGDRYIESRAALETIHDLLIARLHTAKVEISRVKAKQREVKAELAAPTEGDE</sequence>
<evidence type="ECO:0000313" key="2">
    <source>
        <dbReference type="EMBL" id="KKL83067.1"/>
    </source>
</evidence>
<accession>A0A0F9I6L7</accession>
<name>A0A0F9I6L7_9ZZZZ</name>